<protein>
    <submittedName>
        <fullName evidence="3">Uncharacterized protein</fullName>
    </submittedName>
</protein>
<accession>A0A914HMC0</accession>
<proteinExistence type="predicted"/>
<name>A0A914HMC0_GLORO</name>
<dbReference type="Proteomes" id="UP000887572">
    <property type="component" value="Unplaced"/>
</dbReference>
<organism evidence="2 3">
    <name type="scientific">Globodera rostochiensis</name>
    <name type="common">Golden nematode worm</name>
    <name type="synonym">Heterodera rostochiensis</name>
    <dbReference type="NCBI Taxonomy" id="31243"/>
    <lineage>
        <taxon>Eukaryota</taxon>
        <taxon>Metazoa</taxon>
        <taxon>Ecdysozoa</taxon>
        <taxon>Nematoda</taxon>
        <taxon>Chromadorea</taxon>
        <taxon>Rhabditida</taxon>
        <taxon>Tylenchina</taxon>
        <taxon>Tylenchomorpha</taxon>
        <taxon>Tylenchoidea</taxon>
        <taxon>Heteroderidae</taxon>
        <taxon>Heteroderinae</taxon>
        <taxon>Globodera</taxon>
    </lineage>
</organism>
<evidence type="ECO:0000313" key="2">
    <source>
        <dbReference type="Proteomes" id="UP000887572"/>
    </source>
</evidence>
<dbReference type="AlphaFoldDB" id="A0A914HMC0"/>
<feature type="chain" id="PRO_5036977350" evidence="1">
    <location>
        <begin position="28"/>
        <end position="341"/>
    </location>
</feature>
<evidence type="ECO:0000256" key="1">
    <source>
        <dbReference type="SAM" id="SignalP"/>
    </source>
</evidence>
<reference evidence="3" key="1">
    <citation type="submission" date="2022-11" db="UniProtKB">
        <authorList>
            <consortium name="WormBaseParasite"/>
        </authorList>
    </citation>
    <scope>IDENTIFICATION</scope>
</reference>
<keyword evidence="2" id="KW-1185">Reference proteome</keyword>
<feature type="signal peptide" evidence="1">
    <location>
        <begin position="1"/>
        <end position="27"/>
    </location>
</feature>
<evidence type="ECO:0000313" key="3">
    <source>
        <dbReference type="WBParaSite" id="Gr19_v10_g1887.t1"/>
    </source>
</evidence>
<sequence>MKLFAMFMLRFELVMLLYSLLQNVTLATQQQLNEWEEWKKTSVSLVKAISEAQVPISLGDQRGIAQIKETFGAMDLKLSELSKGSIAKEFEKEFNTFIFEVELELTNQAKGVLGFNHEYGNKFHDHWKTSAEEKKVCYCDIDSFKNAWASTNGNFEHLEALIIDAKLRILETELHAKIADFAQQPPFDWDGFFAFSKNFNLKWIEIKKNIIALNRLDQKKDEYNKKLDVLAETAMEETAPLKAIITQKLDKLVPKWRKEKSIINKIRNHLPHLPSNDKQTTIDGIIRDLGIFAGNAYGLLKYFERDNRDFSVDQLKKAVEEDKEKILQAYQVKDEDLRRMN</sequence>
<keyword evidence="1" id="KW-0732">Signal</keyword>
<dbReference type="WBParaSite" id="Gr19_v10_g1887.t1">
    <property type="protein sequence ID" value="Gr19_v10_g1887.t1"/>
    <property type="gene ID" value="Gr19_v10_g1887"/>
</dbReference>